<dbReference type="SUPFAM" id="SSF53720">
    <property type="entry name" value="ALDH-like"/>
    <property type="match status" value="1"/>
</dbReference>
<dbReference type="EMBL" id="JAPMOS010000004">
    <property type="protein sequence ID" value="KAJ4462112.1"/>
    <property type="molecule type" value="Genomic_DNA"/>
</dbReference>
<sequence length="561" mass="61840">MQCAPIAIQAPAVMPTGPCRVPTPAPAGHPKLANVRCPIDEVPEKYRLRIPMMQDTYLLNGSMVPWSGAYDNCHSPICTSQNAKGEWVPTVIGKVPSFTERDALAALESCERAWDSGRGLWPTLPVAKRIEAIENFTSMMITRREEVVRLLMWEICKNRSDFRTHIRDTLDALKETDRASSRFQIEEGIFAQIRRAPLGVCLCMGPFNYPLNETFTTLIPAVLMGNTCIFKPSKLGSLLHGPILECFARCLPPGVVNVVYGRLCVAPIMKTGKVNCLAFIGSSKVSDGIRKDHPTPHRLRCVLGLDAKNPAIVLPCADVDMAVKECVLGSLSFNGQRCTALKLIFVHQIVAARFCQRMVEEVDKLKVGLPWAEGVSLTPMPEADKCKKMRELIDDALSKGAQLINAEQGGGQCTETAMVPAILFGVTPAMRIFHEEQFGPVVPICVYNSVQTPLDFIRDSPYGQQLAIFGTNPTEIAHLVDPLANQVCRINLNSQCQRGPDTFPFTGRKDSAEQTLSVSDALRCFSIRTLLAAKHNPLNIQIVTSILHNRQSTFLSTDFLL</sequence>
<proteinExistence type="predicted"/>
<dbReference type="InterPro" id="IPR016163">
    <property type="entry name" value="Ald_DH_C"/>
</dbReference>
<evidence type="ECO:0000259" key="5">
    <source>
        <dbReference type="Pfam" id="PF00171"/>
    </source>
</evidence>
<dbReference type="InterPro" id="IPR016162">
    <property type="entry name" value="Ald_DH_N"/>
</dbReference>
<dbReference type="InterPro" id="IPR016160">
    <property type="entry name" value="Ald_DH_CS_CYS"/>
</dbReference>
<comment type="caution">
    <text evidence="6">The sequence shown here is derived from an EMBL/GenBank/DDBJ whole genome shotgun (WGS) entry which is preliminary data.</text>
</comment>
<gene>
    <name evidence="6" type="ORF">PAPYR_1290</name>
</gene>
<dbReference type="Gene3D" id="3.40.605.10">
    <property type="entry name" value="Aldehyde Dehydrogenase, Chain A, domain 1"/>
    <property type="match status" value="1"/>
</dbReference>
<reference evidence="6" key="1">
    <citation type="journal article" date="2022" name="bioRxiv">
        <title>Genomics of Preaxostyla Flagellates Illuminates Evolutionary Transitions and the Path Towards Mitochondrial Loss.</title>
        <authorList>
            <person name="Novak L.V.F."/>
            <person name="Treitli S.C."/>
            <person name="Pyrih J."/>
            <person name="Halakuc P."/>
            <person name="Pipaliya S.V."/>
            <person name="Vacek V."/>
            <person name="Brzon O."/>
            <person name="Soukal P."/>
            <person name="Eme L."/>
            <person name="Dacks J.B."/>
            <person name="Karnkowska A."/>
            <person name="Elias M."/>
            <person name="Hampl V."/>
        </authorList>
    </citation>
    <scope>NUCLEOTIDE SEQUENCE</scope>
    <source>
        <strain evidence="6">RCP-MX</strain>
    </source>
</reference>
<dbReference type="Pfam" id="PF00171">
    <property type="entry name" value="Aldedh"/>
    <property type="match status" value="1"/>
</dbReference>
<feature type="domain" description="Aldehyde dehydrogenase" evidence="5">
    <location>
        <begin position="90"/>
        <end position="525"/>
    </location>
</feature>
<evidence type="ECO:0000313" key="6">
    <source>
        <dbReference type="EMBL" id="KAJ4462112.1"/>
    </source>
</evidence>
<dbReference type="PANTHER" id="PTHR43353:SF5">
    <property type="entry name" value="SUCCINATE-SEMIALDEHYDE DEHYDROGENASE, MITOCHONDRIAL"/>
    <property type="match status" value="1"/>
</dbReference>
<keyword evidence="3" id="KW-0560">Oxidoreductase</keyword>
<dbReference type="PANTHER" id="PTHR43353">
    <property type="entry name" value="SUCCINATE-SEMIALDEHYDE DEHYDROGENASE, MITOCHONDRIAL"/>
    <property type="match status" value="1"/>
</dbReference>
<accession>A0ABQ8UUA1</accession>
<keyword evidence="7" id="KW-1185">Reference proteome</keyword>
<evidence type="ECO:0000256" key="3">
    <source>
        <dbReference type="ARBA" id="ARBA00023002"/>
    </source>
</evidence>
<evidence type="ECO:0000256" key="1">
    <source>
        <dbReference type="ARBA" id="ARBA00013051"/>
    </source>
</evidence>
<name>A0ABQ8UUA1_9EUKA</name>
<protein>
    <recommendedName>
        <fullName evidence="2">Succinate-semialdehyde dehydrogenase, mitochondrial</fullName>
        <ecNumber evidence="1">1.2.1.24</ecNumber>
    </recommendedName>
    <alternativeName>
        <fullName evidence="4">NAD(+)-dependent succinic semialdehyde dehydrogenase</fullName>
    </alternativeName>
</protein>
<evidence type="ECO:0000256" key="4">
    <source>
        <dbReference type="ARBA" id="ARBA00030806"/>
    </source>
</evidence>
<dbReference type="InterPro" id="IPR015590">
    <property type="entry name" value="Aldehyde_DH_dom"/>
</dbReference>
<dbReference type="PROSITE" id="PS00070">
    <property type="entry name" value="ALDEHYDE_DEHYDR_CYS"/>
    <property type="match status" value="1"/>
</dbReference>
<dbReference type="EC" id="1.2.1.24" evidence="1"/>
<evidence type="ECO:0000256" key="2">
    <source>
        <dbReference type="ARBA" id="ARBA00019842"/>
    </source>
</evidence>
<dbReference type="InterPro" id="IPR050740">
    <property type="entry name" value="Aldehyde_DH_Superfamily"/>
</dbReference>
<evidence type="ECO:0000313" key="7">
    <source>
        <dbReference type="Proteomes" id="UP001141327"/>
    </source>
</evidence>
<dbReference type="InterPro" id="IPR016161">
    <property type="entry name" value="Ald_DH/histidinol_DH"/>
</dbReference>
<dbReference type="Proteomes" id="UP001141327">
    <property type="component" value="Unassembled WGS sequence"/>
</dbReference>
<organism evidence="6 7">
    <name type="scientific">Paratrimastix pyriformis</name>
    <dbReference type="NCBI Taxonomy" id="342808"/>
    <lineage>
        <taxon>Eukaryota</taxon>
        <taxon>Metamonada</taxon>
        <taxon>Preaxostyla</taxon>
        <taxon>Paratrimastigidae</taxon>
        <taxon>Paratrimastix</taxon>
    </lineage>
</organism>
<dbReference type="Gene3D" id="3.40.309.10">
    <property type="entry name" value="Aldehyde Dehydrogenase, Chain A, domain 2"/>
    <property type="match status" value="1"/>
</dbReference>